<gene>
    <name evidence="2" type="ORF">OLC1_LOCUS6094</name>
</gene>
<keyword evidence="1" id="KW-0472">Membrane</keyword>
<feature type="transmembrane region" description="Helical" evidence="1">
    <location>
        <begin position="118"/>
        <end position="136"/>
    </location>
</feature>
<keyword evidence="1" id="KW-0812">Transmembrane</keyword>
<name>A0AAV1CHX3_OLDCO</name>
<keyword evidence="3" id="KW-1185">Reference proteome</keyword>
<evidence type="ECO:0000256" key="1">
    <source>
        <dbReference type="SAM" id="Phobius"/>
    </source>
</evidence>
<reference evidence="2" key="1">
    <citation type="submission" date="2023-03" db="EMBL/GenBank/DDBJ databases">
        <authorList>
            <person name="Julca I."/>
        </authorList>
    </citation>
    <scope>NUCLEOTIDE SEQUENCE</scope>
</reference>
<sequence>MNSGPSPLIPLLLVGTLSFLLHGRSFLEDISFVSDAEDSAFTLLLVIPIVVLLVVHQVTQSLVLPLAIVLVAYTVSKMFLGPLLLIAIIYVLSVWVPSFEFFNGRGGVHQGNYSSDEHGWGCALLFAVFLALRFIFADGCGQWGLVLVAVLFFLLYNFQSSPY</sequence>
<keyword evidence="1" id="KW-1133">Transmembrane helix</keyword>
<feature type="transmembrane region" description="Helical" evidence="1">
    <location>
        <begin position="79"/>
        <end position="98"/>
    </location>
</feature>
<organism evidence="2 3">
    <name type="scientific">Oldenlandia corymbosa var. corymbosa</name>
    <dbReference type="NCBI Taxonomy" id="529605"/>
    <lineage>
        <taxon>Eukaryota</taxon>
        <taxon>Viridiplantae</taxon>
        <taxon>Streptophyta</taxon>
        <taxon>Embryophyta</taxon>
        <taxon>Tracheophyta</taxon>
        <taxon>Spermatophyta</taxon>
        <taxon>Magnoliopsida</taxon>
        <taxon>eudicotyledons</taxon>
        <taxon>Gunneridae</taxon>
        <taxon>Pentapetalae</taxon>
        <taxon>asterids</taxon>
        <taxon>lamiids</taxon>
        <taxon>Gentianales</taxon>
        <taxon>Rubiaceae</taxon>
        <taxon>Rubioideae</taxon>
        <taxon>Spermacoceae</taxon>
        <taxon>Hedyotis-Oldenlandia complex</taxon>
        <taxon>Oldenlandia</taxon>
    </lineage>
</organism>
<protein>
    <submittedName>
        <fullName evidence="2">OLC1v1030897C1</fullName>
    </submittedName>
</protein>
<feature type="transmembrane region" description="Helical" evidence="1">
    <location>
        <begin position="143"/>
        <end position="159"/>
    </location>
</feature>
<accession>A0AAV1CHX3</accession>
<evidence type="ECO:0000313" key="2">
    <source>
        <dbReference type="EMBL" id="CAI9095041.1"/>
    </source>
</evidence>
<proteinExistence type="predicted"/>
<dbReference type="AlphaFoldDB" id="A0AAV1CHX3"/>
<evidence type="ECO:0000313" key="3">
    <source>
        <dbReference type="Proteomes" id="UP001161247"/>
    </source>
</evidence>
<feature type="transmembrane region" description="Helical" evidence="1">
    <location>
        <begin position="39"/>
        <end position="72"/>
    </location>
</feature>
<dbReference type="EMBL" id="OX459119">
    <property type="protein sequence ID" value="CAI9095041.1"/>
    <property type="molecule type" value="Genomic_DNA"/>
</dbReference>
<dbReference type="Proteomes" id="UP001161247">
    <property type="component" value="Chromosome 2"/>
</dbReference>